<sequence>MCFLKNRRRMYYQDKDWKPPRDLTIPIPSRYPHQLVFSGSSYQYLPSSQITPQAYTPITSYQQVMAASTQSLPMPQASSAIVPFSAMTQPLVMGQPSAVMQPATMLQPHTMMQQPYEMAQAPAMFQPSTMIQPSRMMPLSIMAQPFPMAPVMQAPQYYSPYPSYSAFMPPRF</sequence>
<keyword evidence="2" id="KW-1185">Reference proteome</keyword>
<reference evidence="1 2" key="1">
    <citation type="submission" date="2023-10" db="EMBL/GenBank/DDBJ databases">
        <title>Draft genome sequence of Xylaria bambusicola isolate GMP-LS, the root and basal stem rot pathogen of sugarcane in Indonesia.</title>
        <authorList>
            <person name="Selvaraj P."/>
            <person name="Muralishankar V."/>
            <person name="Muruganantham S."/>
            <person name="Sp S."/>
            <person name="Haryani S."/>
            <person name="Lau K.J.X."/>
            <person name="Naqvi N.I."/>
        </authorList>
    </citation>
    <scope>NUCLEOTIDE SEQUENCE [LARGE SCALE GENOMIC DNA]</scope>
    <source>
        <strain evidence="1">GMP-LS</strain>
    </source>
</reference>
<dbReference type="Proteomes" id="UP001305414">
    <property type="component" value="Unassembled WGS sequence"/>
</dbReference>
<evidence type="ECO:0000313" key="2">
    <source>
        <dbReference type="Proteomes" id="UP001305414"/>
    </source>
</evidence>
<comment type="caution">
    <text evidence="1">The sequence shown here is derived from an EMBL/GenBank/DDBJ whole genome shotgun (WGS) entry which is preliminary data.</text>
</comment>
<proteinExistence type="predicted"/>
<dbReference type="EMBL" id="JAWHQM010000043">
    <property type="protein sequence ID" value="KAK5634618.1"/>
    <property type="molecule type" value="Genomic_DNA"/>
</dbReference>
<protein>
    <submittedName>
        <fullName evidence="1">Uncharacterized protein</fullName>
    </submittedName>
</protein>
<accession>A0AAN7US44</accession>
<organism evidence="1 2">
    <name type="scientific">Xylaria bambusicola</name>
    <dbReference type="NCBI Taxonomy" id="326684"/>
    <lineage>
        <taxon>Eukaryota</taxon>
        <taxon>Fungi</taxon>
        <taxon>Dikarya</taxon>
        <taxon>Ascomycota</taxon>
        <taxon>Pezizomycotina</taxon>
        <taxon>Sordariomycetes</taxon>
        <taxon>Xylariomycetidae</taxon>
        <taxon>Xylariales</taxon>
        <taxon>Xylariaceae</taxon>
        <taxon>Xylaria</taxon>
    </lineage>
</organism>
<evidence type="ECO:0000313" key="1">
    <source>
        <dbReference type="EMBL" id="KAK5634618.1"/>
    </source>
</evidence>
<name>A0AAN7US44_9PEZI</name>
<dbReference type="AlphaFoldDB" id="A0AAN7US44"/>
<gene>
    <name evidence="1" type="ORF">RRF57_010331</name>
</gene>